<evidence type="ECO:0000256" key="2">
    <source>
        <dbReference type="ARBA" id="ARBA00022664"/>
    </source>
</evidence>
<dbReference type="SUPFAM" id="SSF103473">
    <property type="entry name" value="MFS general substrate transporter"/>
    <property type="match status" value="2"/>
</dbReference>
<feature type="compositionally biased region" description="Polar residues" evidence="4">
    <location>
        <begin position="785"/>
        <end position="795"/>
    </location>
</feature>
<feature type="transmembrane region" description="Helical" evidence="5">
    <location>
        <begin position="825"/>
        <end position="846"/>
    </location>
</feature>
<dbReference type="GO" id="GO:0003676">
    <property type="term" value="F:nucleic acid binding"/>
    <property type="evidence" value="ECO:0007669"/>
    <property type="project" value="InterPro"/>
</dbReference>
<feature type="transmembrane region" description="Helical" evidence="5">
    <location>
        <begin position="1030"/>
        <end position="1049"/>
    </location>
</feature>
<evidence type="ECO:0000259" key="6">
    <source>
        <dbReference type="Pfam" id="PF01454"/>
    </source>
</evidence>
<dbReference type="Pfam" id="PF10433">
    <property type="entry name" value="Beta-prop_RSE1_1st"/>
    <property type="match status" value="1"/>
</dbReference>
<feature type="transmembrane region" description="Helical" evidence="5">
    <location>
        <begin position="924"/>
        <end position="943"/>
    </location>
</feature>
<feature type="domain" description="RSE1/DDB1/CPSF1 second beta-propeller" evidence="10">
    <location>
        <begin position="1580"/>
        <end position="1954"/>
    </location>
</feature>
<keyword evidence="3" id="KW-0539">Nucleus</keyword>
<dbReference type="InterPro" id="IPR036259">
    <property type="entry name" value="MFS_trans_sf"/>
</dbReference>
<keyword evidence="5" id="KW-1133">Transmembrane helix</keyword>
<dbReference type="Pfam" id="PF06813">
    <property type="entry name" value="Nodulin-like"/>
    <property type="match status" value="1"/>
</dbReference>
<feature type="compositionally biased region" description="Basic and acidic residues" evidence="4">
    <location>
        <begin position="580"/>
        <end position="589"/>
    </location>
</feature>
<feature type="transmembrane region" description="Helical" evidence="5">
    <location>
        <begin position="502"/>
        <end position="521"/>
    </location>
</feature>
<dbReference type="InterPro" id="IPR058543">
    <property type="entry name" value="Beta-prop_RSE1/DDB1/CPSF1_2nd"/>
</dbReference>
<feature type="region of interest" description="Disordered" evidence="4">
    <location>
        <begin position="785"/>
        <end position="809"/>
    </location>
</feature>
<feature type="transmembrane region" description="Helical" evidence="5">
    <location>
        <begin position="527"/>
        <end position="549"/>
    </location>
</feature>
<dbReference type="VEuPathDB" id="FungiDB:C5L36_0C03560"/>
<comment type="subcellular location">
    <subcellularLocation>
        <location evidence="1">Nucleus</location>
    </subcellularLocation>
</comment>
<comment type="caution">
    <text evidence="11">The sequence shown here is derived from an EMBL/GenBank/DDBJ whole genome shotgun (WGS) entry which is preliminary data.</text>
</comment>
<evidence type="ECO:0000256" key="4">
    <source>
        <dbReference type="SAM" id="MobiDB-lite"/>
    </source>
</evidence>
<feature type="transmembrane region" description="Helical" evidence="5">
    <location>
        <begin position="407"/>
        <end position="427"/>
    </location>
</feature>
<feature type="domain" description="RSE1/DDB1/CPSF1 first beta-propeller" evidence="9">
    <location>
        <begin position="1066"/>
        <end position="1470"/>
    </location>
</feature>
<dbReference type="EMBL" id="MQVM01000006">
    <property type="protein sequence ID" value="ONH75559.1"/>
    <property type="molecule type" value="Genomic_DNA"/>
</dbReference>
<dbReference type="Pfam" id="PF03178">
    <property type="entry name" value="CPSF_A"/>
    <property type="match status" value="1"/>
</dbReference>
<name>A0A1V2LS99_PICKU</name>
<evidence type="ECO:0000313" key="11">
    <source>
        <dbReference type="EMBL" id="ONH75559.1"/>
    </source>
</evidence>
<feature type="domain" description="MAGE" evidence="6">
    <location>
        <begin position="56"/>
        <end position="303"/>
    </location>
</feature>
<feature type="domain" description="Nodulin-like" evidence="8">
    <location>
        <begin position="369"/>
        <end position="550"/>
    </location>
</feature>
<feature type="region of interest" description="Disordered" evidence="4">
    <location>
        <begin position="633"/>
        <end position="653"/>
    </location>
</feature>
<feature type="transmembrane region" description="Helical" evidence="5">
    <location>
        <begin position="949"/>
        <end position="968"/>
    </location>
</feature>
<dbReference type="Proteomes" id="UP000189274">
    <property type="component" value="Unassembled WGS sequence"/>
</dbReference>
<keyword evidence="5" id="KW-0812">Transmembrane</keyword>
<dbReference type="GO" id="GO:0005634">
    <property type="term" value="C:nucleus"/>
    <property type="evidence" value="ECO:0007669"/>
    <property type="project" value="UniProtKB-SubCell"/>
</dbReference>
<feature type="region of interest" description="Disordered" evidence="4">
    <location>
        <begin position="556"/>
        <end position="589"/>
    </location>
</feature>
<evidence type="ECO:0000259" key="8">
    <source>
        <dbReference type="Pfam" id="PF06813"/>
    </source>
</evidence>
<keyword evidence="2" id="KW-0507">mRNA processing</keyword>
<dbReference type="InterPro" id="IPR050358">
    <property type="entry name" value="RSE1/DDB1/CFT1"/>
</dbReference>
<evidence type="ECO:0000256" key="1">
    <source>
        <dbReference type="ARBA" id="ARBA00004123"/>
    </source>
</evidence>
<dbReference type="PANTHER" id="PTHR10644">
    <property type="entry name" value="DNA REPAIR/RNA PROCESSING CPSF FAMILY"/>
    <property type="match status" value="1"/>
</dbReference>
<dbReference type="Gene3D" id="1.20.1250.20">
    <property type="entry name" value="MFS general substrate transporter like domains"/>
    <property type="match status" value="2"/>
</dbReference>
<organism evidence="11 12">
    <name type="scientific">Pichia kudriavzevii</name>
    <name type="common">Yeast</name>
    <name type="synonym">Issatchenkia orientalis</name>
    <dbReference type="NCBI Taxonomy" id="4909"/>
    <lineage>
        <taxon>Eukaryota</taxon>
        <taxon>Fungi</taxon>
        <taxon>Dikarya</taxon>
        <taxon>Ascomycota</taxon>
        <taxon>Saccharomycotina</taxon>
        <taxon>Pichiomycetes</taxon>
        <taxon>Pichiales</taxon>
        <taxon>Pichiaceae</taxon>
        <taxon>Pichia</taxon>
    </lineage>
</organism>
<dbReference type="InterPro" id="IPR002190">
    <property type="entry name" value="MHD_dom"/>
</dbReference>
<reference evidence="12" key="1">
    <citation type="journal article" date="2017" name="Genome Announc.">
        <title>Genome sequences of Cyberlindnera fabianii 65, Pichia kudriavzevii 129, and Saccharomyces cerevisiae 131 isolated from fermented masau fruits in Zimbabwe.</title>
        <authorList>
            <person name="van Rijswijck I.M.H."/>
            <person name="Derks M.F.L."/>
            <person name="Abee T."/>
            <person name="de Ridder D."/>
            <person name="Smid E.J."/>
        </authorList>
    </citation>
    <scope>NUCLEOTIDE SEQUENCE [LARGE SCALE GENOMIC DNA]</scope>
    <source>
        <strain evidence="12">129</strain>
    </source>
</reference>
<evidence type="ECO:0000256" key="3">
    <source>
        <dbReference type="ARBA" id="ARBA00023242"/>
    </source>
</evidence>
<dbReference type="InterPro" id="IPR015943">
    <property type="entry name" value="WD40/YVTN_repeat-like_dom_sf"/>
</dbReference>
<accession>A0A1V2LS99</accession>
<gene>
    <name evidence="11" type="ORF">BOH78_1745</name>
</gene>
<sequence>MSRAKRSVLNGEISGELSDLDISRSERNSLKRQRIESSSNSVKEDAARRIAIATGRVMLGLSSRNQALNKTIISKIIETENERGTGLQFKKNVLPILSNMMFDTFRYAVEELPSKKVLMSSISVKEKTKGETKAGPLSDGFILTNNISASLRALNYTFMAKNTRNIGKSIKGMQTPKENMSKLKVYGEGLPKPTSMIVQNGFKLLIICVIILHNNNILQSDLTNVLKTKFGLSFKEKEQVSILGNQTLSEFIAMLSKQDYIERMLISNTDGSGGISQRSLNSKNAKHDDNSLVLKLGRRCLAEWTMEEFVGIFRQLMQSQWTDQLQEAAIFTVMGSRFEALDGDDVLVSEQVIQPHNVPKDRHKLRKRVSLICSSIAALASGTPYLYGVYSPQLINRCGFTAIDSSYLSFGGNIGSSIGGFLAGLIIDAFGVKAGLLLGAFLQFSGFFTLYINFKNEWHYFIQLLFAMCSIGFGSVLSYFATIKVATLNFPNHRGLANAFPVSSYGLAALFYAFVSTFWFTDNVEGLLRFIACFSGILISISSIFICIYENGDEGDEDDEQIDTGGHYNTMDSSAYNEEDERRGPETSKNEMEVGIEYLLKGHRGSFAQINNFNRSDSSSSLFSDMTGASSMVSTSASSSSRLPPNFTTSATNIPIQNSSNFIRSDSLNKKSVSSSEVSSSPFDLRVQRNHYRAGSFKLSSSINNSPRNARGFGSFSNLKQFKDNPNVSEDLSLSIERSASSTPETNQSSNILPQSLCEIQSSPMASDSDVGGAKPHGLYDASQFVQSNTTQKASPNKRKRHKRKTTTKEHITQLFRNQLFLSHYILNAFYCAIGQVYIFSIGFIVRAQVNYYNMHKPSEITFILQLAEKLTVPHRKENATPSNLAVAYQALQVSIISFSNFLGRLISGPTSDLIHKKMKKSKIYVLAVSTIIMGCGQVSLVLSNKLDLLSLISFSIGLAYGAIYGTMPSIVADSFGAKNFATTWSLLGTGPITIFLLLSNYFGSIYDENSEWGYIGDDRIKMCLLGKNCYSSVFTLTSLTCLMIFIFYNMDVYNQFVNPTTSLLSLYCNFVSKDEDNLIVSKGNLIQVFKIVDVSSKFDSIKDEKIDLSGYHAISEENYKLILVTEYTLNGIILDMHRFRTTGENVDYLLISTEPAKISLVKWNPADFTVSVVSLHYYETVLNSLLMEKLKDSVVSHRTDPNFGCSIMQVEDLVVFLPFVQVDHDMELNDDYDPLENSDKTNELSKNDLFEESFIVNASTLHHGLKNIIDIQFLNSYRSPTLAILYAPDSETWAGYLPKRKDNLKLIVLSLHLKEKSANVIIEINSLPYDLYRIVPLDDPINGLLIVGANEIIHINSLGSPKGIYVNEFYCLSSSFPLKSQQELNLFLEHSAVAQVGKNEVLLVTKDGEFYTLIFDEIGGVSNLNRIVSNSPSNYADISVNSILSIETIPHKNMVFMCSRGSDSVLVKWEYRLQPTTSSDNHDGDEIVDTDDDFWLYNDNGAQNNDELSTSLTNCKFTMIDALINTGPLSDFTFGYSSTEKKLHGLTNPNYKECAIYGTSGLGKSGSVSIITPTAKPLIKSSLKFSHASKIWTINSHDGETKYLITTDQKMSRTQIFEVSKDYQEYKTKAFRGKHFSVQFGSISINEKIRPVQIIAHEVLIYNLSFGFICSLKVEKEVNLSIIYDNYIVLLMKTGEIEILEYDDNSKELARMDLPALLNFQIFTNAWITKSDLLTWAVPAKKRDAVGELVDVKKDIRNEEVLFWLVTADNRLLVFRKEHLEKVYEFEDIHNMPEYLQLTAMNPNYEADVDPILKQCIFTQIGDKYDREDYMIILTFGGEVIMYQLFYDTQKKYFKFMKANDLFQLPITGAPGNSYSFATKVERNLFKIDDVGGSSVIMVSGSLPFIIYKQYNSVPRMFKFTSMPFLYFAPYSTNICSDGIITIDDKKSCRMVQLDFEYDYSNKLPIKKCKVGETIDKIAYHEDANVFLVSTISTENYNLLDEEGEDTIDHNRDLKKPAQNYRGAIKLLSPGNLTVIDTLDLDENEVCTALNVSNLRINGTEGKRAQIFVGTGIYQNEDVATMGAYKYLDIINVVPEPGFPEAKHKLKLLSTETYKGPILDVCEVDGRFAVIQGQRMLVRQLKGESNSTPVAFVDTSLFSSKVKAFENFILIGDSYQSVSLHGFEAEPYRMVSLGKDEHNMKLNECEFIVHNQSMFILASDDNRVLHILQYDPYDVNSLKGHKLLRRTALRTNSYTTKMLRKDRREACFSMVNTLPIRKDVDLGFEVIGCNIDGSIYKVSPINEYQYRRLYSLQNQIADKEAHWLGLNAKMNAVGDLQDEMNVIKRPIIEYRLLTRFSSMAEDKKKMFAIKLGKDALVDVYRDMISLQ</sequence>
<dbReference type="InterPro" id="IPR010658">
    <property type="entry name" value="Nodulin-like"/>
</dbReference>
<protein>
    <submittedName>
        <fullName evidence="11">Protein CFT1</fullName>
    </submittedName>
</protein>
<feature type="compositionally biased region" description="Basic residues" evidence="4">
    <location>
        <begin position="796"/>
        <end position="806"/>
    </location>
</feature>
<feature type="transmembrane region" description="Helical" evidence="5">
    <location>
        <begin position="460"/>
        <end position="481"/>
    </location>
</feature>
<evidence type="ECO:0000256" key="5">
    <source>
        <dbReference type="SAM" id="Phobius"/>
    </source>
</evidence>
<feature type="compositionally biased region" description="Polar residues" evidence="4">
    <location>
        <begin position="642"/>
        <end position="653"/>
    </location>
</feature>
<feature type="transmembrane region" description="Helical" evidence="5">
    <location>
        <begin position="369"/>
        <end position="387"/>
    </location>
</feature>
<dbReference type="InterPro" id="IPR004871">
    <property type="entry name" value="RSE1/DDB1/CPSF1_C"/>
</dbReference>
<feature type="domain" description="RSE1/DDB1/CPSF1 C-terminal" evidence="7">
    <location>
        <begin position="2024"/>
        <end position="2358"/>
    </location>
</feature>
<keyword evidence="5" id="KW-0472">Membrane</keyword>
<dbReference type="VEuPathDB" id="FungiDB:C5L36_0C03540"/>
<evidence type="ECO:0000259" key="10">
    <source>
        <dbReference type="Pfam" id="PF23726"/>
    </source>
</evidence>
<dbReference type="InterPro" id="IPR018846">
    <property type="entry name" value="Beta-prop_RSE1/DDB1/CPSF1_1st"/>
</dbReference>
<dbReference type="Gene3D" id="1.10.10.1210">
    <property type="entry name" value="MAGE homology domain, winged helix WH2 motif"/>
    <property type="match status" value="1"/>
</dbReference>
<feature type="transmembrane region" description="Helical" evidence="5">
    <location>
        <begin position="434"/>
        <end position="454"/>
    </location>
</feature>
<proteinExistence type="predicted"/>
<dbReference type="Pfam" id="PF01454">
    <property type="entry name" value="MAGE"/>
    <property type="match status" value="1"/>
</dbReference>
<evidence type="ECO:0000313" key="12">
    <source>
        <dbReference type="Proteomes" id="UP000189274"/>
    </source>
</evidence>
<dbReference type="Gene3D" id="2.130.10.10">
    <property type="entry name" value="YVTN repeat-like/Quinoprotein amine dehydrogenase"/>
    <property type="match status" value="2"/>
</dbReference>
<dbReference type="InterPro" id="IPR041899">
    <property type="entry name" value="MAGE_WH2"/>
</dbReference>
<dbReference type="GO" id="GO:0006397">
    <property type="term" value="P:mRNA processing"/>
    <property type="evidence" value="ECO:0007669"/>
    <property type="project" value="UniProtKB-KW"/>
</dbReference>
<evidence type="ECO:0000259" key="7">
    <source>
        <dbReference type="Pfam" id="PF03178"/>
    </source>
</evidence>
<dbReference type="Pfam" id="PF23726">
    <property type="entry name" value="Beta-prop_RSE1_2nd"/>
    <property type="match status" value="1"/>
</dbReference>
<evidence type="ECO:0000259" key="9">
    <source>
        <dbReference type="Pfam" id="PF10433"/>
    </source>
</evidence>